<keyword evidence="1" id="KW-0472">Membrane</keyword>
<evidence type="ECO:0000256" key="1">
    <source>
        <dbReference type="SAM" id="Phobius"/>
    </source>
</evidence>
<feature type="transmembrane region" description="Helical" evidence="1">
    <location>
        <begin position="22"/>
        <end position="40"/>
    </location>
</feature>
<keyword evidence="1" id="KW-0812">Transmembrane</keyword>
<gene>
    <name evidence="2" type="ORF">GX950_02025</name>
</gene>
<dbReference type="InterPro" id="IPR032690">
    <property type="entry name" value="CarS"/>
</dbReference>
<feature type="transmembrane region" description="Helical" evidence="1">
    <location>
        <begin position="86"/>
        <end position="103"/>
    </location>
</feature>
<feature type="transmembrane region" description="Helical" evidence="1">
    <location>
        <begin position="61"/>
        <end position="80"/>
    </location>
</feature>
<name>A0A7K4BZ80_9ARCH</name>
<dbReference type="AlphaFoldDB" id="A0A7K4BZ80"/>
<evidence type="ECO:0000313" key="3">
    <source>
        <dbReference type="Proteomes" id="UP000526302"/>
    </source>
</evidence>
<dbReference type="PANTHER" id="PTHR39650:SF1">
    <property type="entry name" value="CDP-ARCHAEOL SYNTHASE"/>
    <property type="match status" value="1"/>
</dbReference>
<proteinExistence type="predicted"/>
<dbReference type="EMBL" id="JAAZKV010000017">
    <property type="protein sequence ID" value="NMA44564.1"/>
    <property type="molecule type" value="Genomic_DNA"/>
</dbReference>
<sequence>MEIIIETIIQNLVNQMIFLSPLYFINAFLLIQSRVLLKLIKKDKFSFDFPINKKLFGTQKTILGLIFTILCSVFLYWFFFAVPFEGLVLGTGMFFGILLSSFTKRMLKKKSGEKFIFDTIDFVLGAQIFYFIVFGKIFQELLLIIIITFFLHRLSNIVAFKLKLKEIPW</sequence>
<dbReference type="Proteomes" id="UP000526302">
    <property type="component" value="Unassembled WGS sequence"/>
</dbReference>
<protein>
    <submittedName>
        <fullName evidence="2">CDP-archaeol synthase</fullName>
    </submittedName>
</protein>
<keyword evidence="1" id="KW-1133">Transmembrane helix</keyword>
<accession>A0A7K4BZ80</accession>
<reference evidence="2 3" key="1">
    <citation type="journal article" date="2020" name="Biotechnol. Biofuels">
        <title>New insights from the biogas microbiome by comprehensive genome-resolved metagenomics of nearly 1600 species originating from multiple anaerobic digesters.</title>
        <authorList>
            <person name="Campanaro S."/>
            <person name="Treu L."/>
            <person name="Rodriguez-R L.M."/>
            <person name="Kovalovszki A."/>
            <person name="Ziels R.M."/>
            <person name="Maus I."/>
            <person name="Zhu X."/>
            <person name="Kougias P.G."/>
            <person name="Basile A."/>
            <person name="Luo G."/>
            <person name="Schluter A."/>
            <person name="Konstantinidis K.T."/>
            <person name="Angelidaki I."/>
        </authorList>
    </citation>
    <scope>NUCLEOTIDE SEQUENCE [LARGE SCALE GENOMIC DNA]</scope>
    <source>
        <strain evidence="2">AS22ysBPME_79</strain>
    </source>
</reference>
<evidence type="ECO:0000313" key="2">
    <source>
        <dbReference type="EMBL" id="NMA44564.1"/>
    </source>
</evidence>
<comment type="caution">
    <text evidence="2">The sequence shown here is derived from an EMBL/GenBank/DDBJ whole genome shotgun (WGS) entry which is preliminary data.</text>
</comment>
<dbReference type="Pfam" id="PF01864">
    <property type="entry name" value="CarS-like"/>
    <property type="match status" value="1"/>
</dbReference>
<organism evidence="2 3">
    <name type="scientific">Candidatus Iainarchaeum sp</name>
    <dbReference type="NCBI Taxonomy" id="3101447"/>
    <lineage>
        <taxon>Archaea</taxon>
        <taxon>Candidatus Iainarchaeota</taxon>
        <taxon>Candidatus Iainarchaeia</taxon>
        <taxon>Candidatus Iainarchaeales</taxon>
        <taxon>Candidatus Iainarchaeaceae</taxon>
        <taxon>Candidatus Iainarchaeum</taxon>
    </lineage>
</organism>
<dbReference type="PANTHER" id="PTHR39650">
    <property type="entry name" value="CDP-ARCHAEOL SYNTHASE"/>
    <property type="match status" value="1"/>
</dbReference>